<accession>A0A6A6LLN3</accession>
<dbReference type="Proteomes" id="UP000467840">
    <property type="component" value="Chromosome 4"/>
</dbReference>
<dbReference type="PANTHER" id="PTHR48258:SF15">
    <property type="entry name" value="OS02G0543900 PROTEIN"/>
    <property type="match status" value="1"/>
</dbReference>
<dbReference type="PANTHER" id="PTHR48258">
    <property type="entry name" value="DUF4218 DOMAIN-CONTAINING PROTEIN-RELATED"/>
    <property type="match status" value="1"/>
</dbReference>
<evidence type="ECO:0000259" key="1">
    <source>
        <dbReference type="Pfam" id="PF13952"/>
    </source>
</evidence>
<organism evidence="2 3">
    <name type="scientific">Hevea brasiliensis</name>
    <name type="common">Para rubber tree</name>
    <name type="synonym">Siphonia brasiliensis</name>
    <dbReference type="NCBI Taxonomy" id="3981"/>
    <lineage>
        <taxon>Eukaryota</taxon>
        <taxon>Viridiplantae</taxon>
        <taxon>Streptophyta</taxon>
        <taxon>Embryophyta</taxon>
        <taxon>Tracheophyta</taxon>
        <taxon>Spermatophyta</taxon>
        <taxon>Magnoliopsida</taxon>
        <taxon>eudicotyledons</taxon>
        <taxon>Gunneridae</taxon>
        <taxon>Pentapetalae</taxon>
        <taxon>rosids</taxon>
        <taxon>fabids</taxon>
        <taxon>Malpighiales</taxon>
        <taxon>Euphorbiaceae</taxon>
        <taxon>Crotonoideae</taxon>
        <taxon>Micrandreae</taxon>
        <taxon>Hevea</taxon>
    </lineage>
</organism>
<name>A0A6A6LLN3_HEVBR</name>
<feature type="domain" description="DUF4216" evidence="1">
    <location>
        <begin position="159"/>
        <end position="193"/>
    </location>
</feature>
<keyword evidence="3" id="KW-1185">Reference proteome</keyword>
<dbReference type="InterPro" id="IPR025312">
    <property type="entry name" value="DUF4216"/>
</dbReference>
<dbReference type="EMBL" id="JAAGAX010000010">
    <property type="protein sequence ID" value="KAF2302351.1"/>
    <property type="molecule type" value="Genomic_DNA"/>
</dbReference>
<dbReference type="AlphaFoldDB" id="A0A6A6LLN3"/>
<sequence>MAKKERDILCKVLKNVKMPDDYASNISRCVNLKECKISGLKSHDSHILIECMLPLALWICDSLQQVTSIMIELSALCSKVLDVNELIVMARDGMNISNDIMSLGIGPNKVAKRFSGFIINGIKFHTLARKEQRLTQNSGVVNDSEVEGVNYYGRIKDIIKLNYYGAFKVVMFKCDWFDVYHNAGVKQDEYGFTLGTFLA</sequence>
<gene>
    <name evidence="2" type="ORF">GH714_034523</name>
</gene>
<proteinExistence type="predicted"/>
<protein>
    <recommendedName>
        <fullName evidence="1">DUF4216 domain-containing protein</fullName>
    </recommendedName>
</protein>
<dbReference type="Pfam" id="PF13952">
    <property type="entry name" value="DUF4216"/>
    <property type="match status" value="1"/>
</dbReference>
<evidence type="ECO:0000313" key="2">
    <source>
        <dbReference type="EMBL" id="KAF2302351.1"/>
    </source>
</evidence>
<reference evidence="2 3" key="1">
    <citation type="journal article" date="2020" name="Mol. Plant">
        <title>The Chromosome-Based Rubber Tree Genome Provides New Insights into Spurge Genome Evolution and Rubber Biosynthesis.</title>
        <authorList>
            <person name="Liu J."/>
            <person name="Shi C."/>
            <person name="Shi C.C."/>
            <person name="Li W."/>
            <person name="Zhang Q.J."/>
            <person name="Zhang Y."/>
            <person name="Li K."/>
            <person name="Lu H.F."/>
            <person name="Shi C."/>
            <person name="Zhu S.T."/>
            <person name="Xiao Z.Y."/>
            <person name="Nan H."/>
            <person name="Yue Y."/>
            <person name="Zhu X.G."/>
            <person name="Wu Y."/>
            <person name="Hong X.N."/>
            <person name="Fan G.Y."/>
            <person name="Tong Y."/>
            <person name="Zhang D."/>
            <person name="Mao C.L."/>
            <person name="Liu Y.L."/>
            <person name="Hao S.J."/>
            <person name="Liu W.Q."/>
            <person name="Lv M.Q."/>
            <person name="Zhang H.B."/>
            <person name="Liu Y."/>
            <person name="Hu-Tang G.R."/>
            <person name="Wang J.P."/>
            <person name="Wang J.H."/>
            <person name="Sun Y.H."/>
            <person name="Ni S.B."/>
            <person name="Chen W.B."/>
            <person name="Zhang X.C."/>
            <person name="Jiao Y.N."/>
            <person name="Eichler E.E."/>
            <person name="Li G.H."/>
            <person name="Liu X."/>
            <person name="Gao L.Z."/>
        </authorList>
    </citation>
    <scope>NUCLEOTIDE SEQUENCE [LARGE SCALE GENOMIC DNA]</scope>
    <source>
        <strain evidence="3">cv. GT1</strain>
        <tissue evidence="2">Leaf</tissue>
    </source>
</reference>
<comment type="caution">
    <text evidence="2">The sequence shown here is derived from an EMBL/GenBank/DDBJ whole genome shotgun (WGS) entry which is preliminary data.</text>
</comment>
<evidence type="ECO:0000313" key="3">
    <source>
        <dbReference type="Proteomes" id="UP000467840"/>
    </source>
</evidence>